<gene>
    <name evidence="3" type="ORF">g.2868</name>
</gene>
<dbReference type="PANTHER" id="PTHR11552:SF154">
    <property type="entry name" value="FI04917P"/>
    <property type="match status" value="1"/>
</dbReference>
<dbReference type="SUPFAM" id="SSF51905">
    <property type="entry name" value="FAD/NAD(P)-binding domain"/>
    <property type="match status" value="1"/>
</dbReference>
<dbReference type="PANTHER" id="PTHR11552">
    <property type="entry name" value="GLUCOSE-METHANOL-CHOLINE GMC OXIDOREDUCTASE"/>
    <property type="match status" value="1"/>
</dbReference>
<dbReference type="AlphaFoldDB" id="A0A1B6DXU8"/>
<evidence type="ECO:0000313" key="3">
    <source>
        <dbReference type="EMBL" id="JAS30485.1"/>
    </source>
</evidence>
<dbReference type="GO" id="GO:0016614">
    <property type="term" value="F:oxidoreductase activity, acting on CH-OH group of donors"/>
    <property type="evidence" value="ECO:0007669"/>
    <property type="project" value="InterPro"/>
</dbReference>
<organism evidence="3">
    <name type="scientific">Clastoptera arizonana</name>
    <name type="common">Arizona spittle bug</name>
    <dbReference type="NCBI Taxonomy" id="38151"/>
    <lineage>
        <taxon>Eukaryota</taxon>
        <taxon>Metazoa</taxon>
        <taxon>Ecdysozoa</taxon>
        <taxon>Arthropoda</taxon>
        <taxon>Hexapoda</taxon>
        <taxon>Insecta</taxon>
        <taxon>Pterygota</taxon>
        <taxon>Neoptera</taxon>
        <taxon>Paraneoptera</taxon>
        <taxon>Hemiptera</taxon>
        <taxon>Auchenorrhyncha</taxon>
        <taxon>Cercopoidea</taxon>
        <taxon>Clastopteridae</taxon>
        <taxon>Clastoptera</taxon>
    </lineage>
</organism>
<dbReference type="Gene3D" id="3.50.50.60">
    <property type="entry name" value="FAD/NAD(P)-binding domain"/>
    <property type="match status" value="1"/>
</dbReference>
<dbReference type="Pfam" id="PF05199">
    <property type="entry name" value="GMC_oxred_C"/>
    <property type="match status" value="1"/>
</dbReference>
<dbReference type="Gene3D" id="3.30.560.10">
    <property type="entry name" value="Glucose Oxidase, domain 3"/>
    <property type="match status" value="1"/>
</dbReference>
<reference evidence="3" key="1">
    <citation type="submission" date="2015-12" db="EMBL/GenBank/DDBJ databases">
        <title>De novo transcriptome assembly of four potential Pierce s Disease insect vectors from Arizona vineyards.</title>
        <authorList>
            <person name="Tassone E.E."/>
        </authorList>
    </citation>
    <scope>NUCLEOTIDE SEQUENCE</scope>
</reference>
<accession>A0A1B6DXU8</accession>
<dbReference type="EMBL" id="GEDC01006813">
    <property type="protein sequence ID" value="JAS30485.1"/>
    <property type="molecule type" value="Transcribed_RNA"/>
</dbReference>
<evidence type="ECO:0000256" key="1">
    <source>
        <dbReference type="ARBA" id="ARBA00010790"/>
    </source>
</evidence>
<dbReference type="SUPFAM" id="SSF54373">
    <property type="entry name" value="FAD-linked reductases, C-terminal domain"/>
    <property type="match status" value="1"/>
</dbReference>
<protein>
    <recommendedName>
        <fullName evidence="2">Glucose-methanol-choline oxidoreductase C-terminal domain-containing protein</fullName>
    </recommendedName>
</protein>
<dbReference type="GO" id="GO:0050660">
    <property type="term" value="F:flavin adenine dinucleotide binding"/>
    <property type="evidence" value="ECO:0007669"/>
    <property type="project" value="InterPro"/>
</dbReference>
<comment type="similarity">
    <text evidence="1">Belongs to the GMC oxidoreductase family.</text>
</comment>
<dbReference type="InterPro" id="IPR007867">
    <property type="entry name" value="GMC_OxRtase_C"/>
</dbReference>
<name>A0A1B6DXU8_9HEMI</name>
<proteinExistence type="inferred from homology"/>
<sequence>MILRPKSRGYIKLASNNPLQYPLMYHNYLTHPDDVRVLREGVKAGLAIGETLAMKRFGARFHRKPVPNCKHLPLFTDEYWECFIRQYTMTIYHMSGTCKMGPTTDPLAVVDPKLRVYGIQGLRVIDASIMPQITSGNINAPVIMIAEKGADMITQYWKGQDLSRRRKKRAVNVSDAKTCL</sequence>
<dbReference type="InterPro" id="IPR036188">
    <property type="entry name" value="FAD/NAD-bd_sf"/>
</dbReference>
<dbReference type="InterPro" id="IPR012132">
    <property type="entry name" value="GMC_OxRdtase"/>
</dbReference>
<feature type="domain" description="Glucose-methanol-choline oxidoreductase C-terminal" evidence="2">
    <location>
        <begin position="5"/>
        <end position="146"/>
    </location>
</feature>
<evidence type="ECO:0000259" key="2">
    <source>
        <dbReference type="Pfam" id="PF05199"/>
    </source>
</evidence>